<protein>
    <submittedName>
        <fullName evidence="1">Uncharacterized protein</fullName>
    </submittedName>
</protein>
<organism evidence="1">
    <name type="scientific">Arundo donax</name>
    <name type="common">Giant reed</name>
    <name type="synonym">Donax arundinaceus</name>
    <dbReference type="NCBI Taxonomy" id="35708"/>
    <lineage>
        <taxon>Eukaryota</taxon>
        <taxon>Viridiplantae</taxon>
        <taxon>Streptophyta</taxon>
        <taxon>Embryophyta</taxon>
        <taxon>Tracheophyta</taxon>
        <taxon>Spermatophyta</taxon>
        <taxon>Magnoliopsida</taxon>
        <taxon>Liliopsida</taxon>
        <taxon>Poales</taxon>
        <taxon>Poaceae</taxon>
        <taxon>PACMAD clade</taxon>
        <taxon>Arundinoideae</taxon>
        <taxon>Arundineae</taxon>
        <taxon>Arundo</taxon>
    </lineage>
</organism>
<reference evidence="1" key="2">
    <citation type="journal article" date="2015" name="Data Brief">
        <title>Shoot transcriptome of the giant reed, Arundo donax.</title>
        <authorList>
            <person name="Barrero R.A."/>
            <person name="Guerrero F.D."/>
            <person name="Moolhuijzen P."/>
            <person name="Goolsby J.A."/>
            <person name="Tidwell J."/>
            <person name="Bellgard S.E."/>
            <person name="Bellgard M.I."/>
        </authorList>
    </citation>
    <scope>NUCLEOTIDE SEQUENCE</scope>
    <source>
        <tissue evidence="1">Shoot tissue taken approximately 20 cm above the soil surface</tissue>
    </source>
</reference>
<dbReference type="EMBL" id="GBRH01282591">
    <property type="protein sequence ID" value="JAD15304.1"/>
    <property type="molecule type" value="Transcribed_RNA"/>
</dbReference>
<dbReference type="AlphaFoldDB" id="A0A0A8XNU9"/>
<reference evidence="1" key="1">
    <citation type="submission" date="2014-09" db="EMBL/GenBank/DDBJ databases">
        <authorList>
            <person name="Magalhaes I.L.F."/>
            <person name="Oliveira U."/>
            <person name="Santos F.R."/>
            <person name="Vidigal T.H.D.A."/>
            <person name="Brescovit A.D."/>
            <person name="Santos A.J."/>
        </authorList>
    </citation>
    <scope>NUCLEOTIDE SEQUENCE</scope>
    <source>
        <tissue evidence="1">Shoot tissue taken approximately 20 cm above the soil surface</tissue>
    </source>
</reference>
<evidence type="ECO:0000313" key="1">
    <source>
        <dbReference type="EMBL" id="JAD15304.1"/>
    </source>
</evidence>
<sequence length="37" mass="4491">MIILLFVVCMLFRMYVNETIYLHNNHLIGSMHYFPCL</sequence>
<proteinExistence type="predicted"/>
<accession>A0A0A8XNU9</accession>
<name>A0A0A8XNU9_ARUDO</name>